<dbReference type="InterPro" id="IPR036928">
    <property type="entry name" value="AS_sf"/>
</dbReference>
<dbReference type="PANTHER" id="PTHR42678">
    <property type="entry name" value="AMIDASE"/>
    <property type="match status" value="1"/>
</dbReference>
<dbReference type="AlphaFoldDB" id="A0A2T2N2N1"/>
<dbReference type="OrthoDB" id="566138at2759"/>
<reference evidence="2 3" key="1">
    <citation type="journal article" date="2018" name="Front. Microbiol.">
        <title>Genome-Wide Analysis of Corynespora cassiicola Leaf Fall Disease Putative Effectors.</title>
        <authorList>
            <person name="Lopez D."/>
            <person name="Ribeiro S."/>
            <person name="Label P."/>
            <person name="Fumanal B."/>
            <person name="Venisse J.S."/>
            <person name="Kohler A."/>
            <person name="de Oliveira R.R."/>
            <person name="Labutti K."/>
            <person name="Lipzen A."/>
            <person name="Lail K."/>
            <person name="Bauer D."/>
            <person name="Ohm R.A."/>
            <person name="Barry K.W."/>
            <person name="Spatafora J."/>
            <person name="Grigoriev I.V."/>
            <person name="Martin F.M."/>
            <person name="Pujade-Renaud V."/>
        </authorList>
    </citation>
    <scope>NUCLEOTIDE SEQUENCE [LARGE SCALE GENOMIC DNA]</scope>
    <source>
        <strain evidence="2 3">Philippines</strain>
    </source>
</reference>
<accession>A0A2T2N2N1</accession>
<evidence type="ECO:0000259" key="1">
    <source>
        <dbReference type="Pfam" id="PF01425"/>
    </source>
</evidence>
<sequence length="137" mass="14466">MNSTAGLYTLPGTRAKTGAFVIDKLQDAGILILGKTNLQEVRIGRANTSAWSARGGQVSAAYVVGGFDAGGDPIGSSSGSAVAVSAQDLLPLPSVQTLKRVLLTHLIERHFMDSVRLPISPVEQALCPFRLHKIQLD</sequence>
<dbReference type="PANTHER" id="PTHR42678:SF34">
    <property type="entry name" value="OS04G0183300 PROTEIN"/>
    <property type="match status" value="1"/>
</dbReference>
<dbReference type="InterPro" id="IPR023631">
    <property type="entry name" value="Amidase_dom"/>
</dbReference>
<organism evidence="2 3">
    <name type="scientific">Corynespora cassiicola Philippines</name>
    <dbReference type="NCBI Taxonomy" id="1448308"/>
    <lineage>
        <taxon>Eukaryota</taxon>
        <taxon>Fungi</taxon>
        <taxon>Dikarya</taxon>
        <taxon>Ascomycota</taxon>
        <taxon>Pezizomycotina</taxon>
        <taxon>Dothideomycetes</taxon>
        <taxon>Pleosporomycetidae</taxon>
        <taxon>Pleosporales</taxon>
        <taxon>Corynesporascaceae</taxon>
        <taxon>Corynespora</taxon>
    </lineage>
</organism>
<gene>
    <name evidence="2" type="ORF">BS50DRAFT_656635</name>
</gene>
<dbReference type="EMBL" id="KZ678153">
    <property type="protein sequence ID" value="PSN59693.1"/>
    <property type="molecule type" value="Genomic_DNA"/>
</dbReference>
<dbReference type="Pfam" id="PF01425">
    <property type="entry name" value="Amidase"/>
    <property type="match status" value="1"/>
</dbReference>
<dbReference type="Proteomes" id="UP000240883">
    <property type="component" value="Unassembled WGS sequence"/>
</dbReference>
<dbReference type="STRING" id="1448308.A0A2T2N2N1"/>
<name>A0A2T2N2N1_CORCC</name>
<keyword evidence="3" id="KW-1185">Reference proteome</keyword>
<dbReference type="SUPFAM" id="SSF75304">
    <property type="entry name" value="Amidase signature (AS) enzymes"/>
    <property type="match status" value="1"/>
</dbReference>
<protein>
    <recommendedName>
        <fullName evidence="1">Amidase domain-containing protein</fullName>
    </recommendedName>
</protein>
<proteinExistence type="predicted"/>
<evidence type="ECO:0000313" key="2">
    <source>
        <dbReference type="EMBL" id="PSN59693.1"/>
    </source>
</evidence>
<dbReference type="Gene3D" id="3.90.1300.10">
    <property type="entry name" value="Amidase signature (AS) domain"/>
    <property type="match status" value="1"/>
</dbReference>
<feature type="domain" description="Amidase" evidence="1">
    <location>
        <begin position="1"/>
        <end position="87"/>
    </location>
</feature>
<evidence type="ECO:0000313" key="3">
    <source>
        <dbReference type="Proteomes" id="UP000240883"/>
    </source>
</evidence>